<accession>A0A6B8KLP6</accession>
<organism evidence="2 3">
    <name type="scientific">Methylocystis heyeri</name>
    <dbReference type="NCBI Taxonomy" id="391905"/>
    <lineage>
        <taxon>Bacteria</taxon>
        <taxon>Pseudomonadati</taxon>
        <taxon>Pseudomonadota</taxon>
        <taxon>Alphaproteobacteria</taxon>
        <taxon>Hyphomicrobiales</taxon>
        <taxon>Methylocystaceae</taxon>
        <taxon>Methylocystis</taxon>
    </lineage>
</organism>
<keyword evidence="3" id="KW-1185">Reference proteome</keyword>
<evidence type="ECO:0000313" key="3">
    <source>
        <dbReference type="Proteomes" id="UP000309061"/>
    </source>
</evidence>
<evidence type="ECO:0000256" key="1">
    <source>
        <dbReference type="SAM" id="MobiDB-lite"/>
    </source>
</evidence>
<dbReference type="AlphaFoldDB" id="A0A6B8KLP6"/>
<protein>
    <submittedName>
        <fullName evidence="2">Uncharacterized protein</fullName>
    </submittedName>
</protein>
<feature type="region of interest" description="Disordered" evidence="1">
    <location>
        <begin position="20"/>
        <end position="67"/>
    </location>
</feature>
<dbReference type="KEGG" id="mhey:H2LOC_008085"/>
<dbReference type="EMBL" id="CP046052">
    <property type="protein sequence ID" value="QGM47995.1"/>
    <property type="molecule type" value="Genomic_DNA"/>
</dbReference>
<gene>
    <name evidence="2" type="ORF">H2LOC_008085</name>
</gene>
<dbReference type="OrthoDB" id="7982551at2"/>
<reference evidence="2 3" key="1">
    <citation type="submission" date="2019-11" db="EMBL/GenBank/DDBJ databases">
        <title>The genome sequence of Methylocystis heyeri.</title>
        <authorList>
            <person name="Oshkin I.Y."/>
            <person name="Miroshnikov K."/>
            <person name="Dedysh S.N."/>
        </authorList>
    </citation>
    <scope>NUCLEOTIDE SEQUENCE [LARGE SCALE GENOMIC DNA]</scope>
    <source>
        <strain evidence="2 3">H2</strain>
    </source>
</reference>
<dbReference type="Proteomes" id="UP000309061">
    <property type="component" value="Chromosome"/>
</dbReference>
<proteinExistence type="predicted"/>
<sequence length="290" mass="30843">MLALSTSSAARAQLALPGAVAPAEEGSVAVGVETQAKPAQKKRPRASSEGASGPAIAPKPPSEDSVAGKQLWLDGSRSLIELQRPAGELQVAKLTLSGDSITRSGESCRVDVAGTPLKLSPRENQGGLRRYQVDFPACPFTLEVLDGAVLVVNEGGACELKAADCRADPNGLWGVPGAELTDPKRAAEMLNQRARVEKTVRADFQALYDKNKTDKIVRKLLVREQAGFSSRREEICRSYAQESDFGYCALRVTEARALTLGTQLATGVKLPANLAADDQPAPRKPGRSKR</sequence>
<evidence type="ECO:0000313" key="2">
    <source>
        <dbReference type="EMBL" id="QGM47995.1"/>
    </source>
</evidence>
<name>A0A6B8KLP6_9HYPH</name>